<dbReference type="InterPro" id="IPR017972">
    <property type="entry name" value="Cyt_P450_CS"/>
</dbReference>
<gene>
    <name evidence="3" type="primary">cypX</name>
    <name evidence="3" type="ORF">GCM10009547_28500</name>
</gene>
<evidence type="ECO:0000256" key="2">
    <source>
        <dbReference type="RuleBase" id="RU000461"/>
    </source>
</evidence>
<dbReference type="InterPro" id="IPR036396">
    <property type="entry name" value="Cyt_P450_sf"/>
</dbReference>
<dbReference type="PANTHER" id="PTHR46696:SF3">
    <property type="entry name" value="PULCHERRIMINIC ACID SYNTHASE"/>
    <property type="match status" value="1"/>
</dbReference>
<reference evidence="4" key="1">
    <citation type="journal article" date="2019" name="Int. J. Syst. Evol. Microbiol.">
        <title>The Global Catalogue of Microorganisms (GCM) 10K type strain sequencing project: providing services to taxonomists for standard genome sequencing and annotation.</title>
        <authorList>
            <consortium name="The Broad Institute Genomics Platform"/>
            <consortium name="The Broad Institute Genome Sequencing Center for Infectious Disease"/>
            <person name="Wu L."/>
            <person name="Ma J."/>
        </authorList>
    </citation>
    <scope>NUCLEOTIDE SEQUENCE [LARGE SCALE GENOMIC DNA]</scope>
    <source>
        <strain evidence="4">JCM 10671</strain>
    </source>
</reference>
<keyword evidence="4" id="KW-1185">Reference proteome</keyword>
<dbReference type="EMBL" id="BAAAHE010000023">
    <property type="protein sequence ID" value="GAA0623715.1"/>
    <property type="molecule type" value="Genomic_DNA"/>
</dbReference>
<dbReference type="PRINTS" id="PR00359">
    <property type="entry name" value="BP450"/>
</dbReference>
<evidence type="ECO:0000256" key="1">
    <source>
        <dbReference type="ARBA" id="ARBA00010617"/>
    </source>
</evidence>
<dbReference type="InterPro" id="IPR002397">
    <property type="entry name" value="Cyt_P450_B"/>
</dbReference>
<dbReference type="Proteomes" id="UP001500957">
    <property type="component" value="Unassembled WGS sequence"/>
</dbReference>
<dbReference type="InterPro" id="IPR001128">
    <property type="entry name" value="Cyt_P450"/>
</dbReference>
<sequence length="389" mass="44562">MTNVSDATRSLFHQTPGEPYEYLKDLRENCPVYFDPILQGQFITRYQDVYEVMFNAKRFRLQARPGEAYDEHQSKDRVVTFRKLLNFKTVTPFLDTIIRPELHRLMDRLVAAGEVGKAELYRDLADPFPANVIGLLFGMEHDDLPDLVRYRNARAAFFNAPSDDFSALEEAQKWQAKVDERMREVIAAQRRSPKENLLQFLMTVEEDGKLLSEEDLIQVTVRDILMAGSETATRSIANAAYRMLTLPGVYERLLNDRTLIPDFLEESLRYDPPVHIFWRAANDDDEISGCPISKDAQLYTSIASANRDPEMFADPDTFDIARAGGKHVSFSVGPHLCPGAWVGRNELKLAVEALLDRLPNLRLDTDEEPPQLTEVILRNWVPLHVRYDA</sequence>
<proteinExistence type="inferred from homology"/>
<comment type="similarity">
    <text evidence="1 2">Belongs to the cytochrome P450 family.</text>
</comment>
<dbReference type="SUPFAM" id="SSF48264">
    <property type="entry name" value="Cytochrome P450"/>
    <property type="match status" value="1"/>
</dbReference>
<comment type="caution">
    <text evidence="3">The sequence shown here is derived from an EMBL/GenBank/DDBJ whole genome shotgun (WGS) entry which is preliminary data.</text>
</comment>
<dbReference type="PANTHER" id="PTHR46696">
    <property type="entry name" value="P450, PUTATIVE (EUROFUNG)-RELATED"/>
    <property type="match status" value="1"/>
</dbReference>
<dbReference type="RefSeq" id="WP_344605842.1">
    <property type="nucleotide sequence ID" value="NZ_BAAAHE010000023.1"/>
</dbReference>
<evidence type="ECO:0000313" key="4">
    <source>
        <dbReference type="Proteomes" id="UP001500957"/>
    </source>
</evidence>
<accession>A0ABN1GYL0</accession>
<dbReference type="Pfam" id="PF00067">
    <property type="entry name" value="p450"/>
    <property type="match status" value="1"/>
</dbReference>
<keyword evidence="2" id="KW-0408">Iron</keyword>
<protein>
    <submittedName>
        <fullName evidence="3">Pulcherriminic acid synthase</fullName>
    </submittedName>
</protein>
<keyword evidence="2" id="KW-0349">Heme</keyword>
<dbReference type="Gene3D" id="1.10.630.10">
    <property type="entry name" value="Cytochrome P450"/>
    <property type="match status" value="1"/>
</dbReference>
<organism evidence="3 4">
    <name type="scientific">Sporichthya brevicatena</name>
    <dbReference type="NCBI Taxonomy" id="171442"/>
    <lineage>
        <taxon>Bacteria</taxon>
        <taxon>Bacillati</taxon>
        <taxon>Actinomycetota</taxon>
        <taxon>Actinomycetes</taxon>
        <taxon>Sporichthyales</taxon>
        <taxon>Sporichthyaceae</taxon>
        <taxon>Sporichthya</taxon>
    </lineage>
</organism>
<keyword evidence="2" id="KW-0503">Monooxygenase</keyword>
<evidence type="ECO:0000313" key="3">
    <source>
        <dbReference type="EMBL" id="GAA0623715.1"/>
    </source>
</evidence>
<dbReference type="PROSITE" id="PS00086">
    <property type="entry name" value="CYTOCHROME_P450"/>
    <property type="match status" value="1"/>
</dbReference>
<name>A0ABN1GYL0_9ACTN</name>
<keyword evidence="2" id="KW-0560">Oxidoreductase</keyword>
<keyword evidence="2" id="KW-0479">Metal-binding</keyword>